<organism evidence="8 11">
    <name type="scientific">Myxococcus fulvus</name>
    <dbReference type="NCBI Taxonomy" id="33"/>
    <lineage>
        <taxon>Bacteria</taxon>
        <taxon>Pseudomonadati</taxon>
        <taxon>Myxococcota</taxon>
        <taxon>Myxococcia</taxon>
        <taxon>Myxococcales</taxon>
        <taxon>Cystobacterineae</taxon>
        <taxon>Myxococcaceae</taxon>
        <taxon>Myxococcus</taxon>
    </lineage>
</organism>
<feature type="coiled-coil region" evidence="4">
    <location>
        <begin position="324"/>
        <end position="393"/>
    </location>
</feature>
<dbReference type="SMART" id="SM00283">
    <property type="entry name" value="MA"/>
    <property type="match status" value="1"/>
</dbReference>
<keyword evidence="1 3" id="KW-0807">Transducer</keyword>
<keyword evidence="5" id="KW-0472">Membrane</keyword>
<name>A0A511SV59_MYXFU</name>
<dbReference type="SMART" id="SM00304">
    <property type="entry name" value="HAMP"/>
    <property type="match status" value="1"/>
</dbReference>
<dbReference type="RefSeq" id="WP_074949832.1">
    <property type="nucleotide sequence ID" value="NZ_BJXR01000002.1"/>
</dbReference>
<proteinExistence type="inferred from homology"/>
<dbReference type="PROSITE" id="PS50885">
    <property type="entry name" value="HAMP"/>
    <property type="match status" value="1"/>
</dbReference>
<dbReference type="InterPro" id="IPR004089">
    <property type="entry name" value="MCPsignal_dom"/>
</dbReference>
<dbReference type="GO" id="GO:0016020">
    <property type="term" value="C:membrane"/>
    <property type="evidence" value="ECO:0007669"/>
    <property type="project" value="InterPro"/>
</dbReference>
<evidence type="ECO:0000256" key="4">
    <source>
        <dbReference type="SAM" id="Coils"/>
    </source>
</evidence>
<dbReference type="PANTHER" id="PTHR32089:SF112">
    <property type="entry name" value="LYSOZYME-LIKE PROTEIN-RELATED"/>
    <property type="match status" value="1"/>
</dbReference>
<evidence type="ECO:0000256" key="3">
    <source>
        <dbReference type="PROSITE-ProRule" id="PRU00284"/>
    </source>
</evidence>
<dbReference type="OrthoDB" id="5498895at2"/>
<evidence type="ECO:0000256" key="2">
    <source>
        <dbReference type="ARBA" id="ARBA00029447"/>
    </source>
</evidence>
<dbReference type="Gene3D" id="6.10.340.10">
    <property type="match status" value="1"/>
</dbReference>
<dbReference type="Pfam" id="PF00672">
    <property type="entry name" value="HAMP"/>
    <property type="match status" value="1"/>
</dbReference>
<dbReference type="Proteomes" id="UP000321514">
    <property type="component" value="Unassembled WGS sequence"/>
</dbReference>
<dbReference type="STRING" id="1334629.MFUL124B02_07935"/>
<keyword evidence="4" id="KW-0175">Coiled coil</keyword>
<evidence type="ECO:0000256" key="5">
    <source>
        <dbReference type="SAM" id="Phobius"/>
    </source>
</evidence>
<evidence type="ECO:0000256" key="1">
    <source>
        <dbReference type="ARBA" id="ARBA00023224"/>
    </source>
</evidence>
<evidence type="ECO:0000313" key="9">
    <source>
        <dbReference type="EMBL" id="SET19704.1"/>
    </source>
</evidence>
<keyword evidence="5" id="KW-1133">Transmembrane helix</keyword>
<dbReference type="InterPro" id="IPR003660">
    <property type="entry name" value="HAMP_dom"/>
</dbReference>
<reference evidence="9 10" key="1">
    <citation type="submission" date="2016-10" db="EMBL/GenBank/DDBJ databases">
        <authorList>
            <person name="Varghese N."/>
            <person name="Submissions S."/>
        </authorList>
    </citation>
    <scope>NUCLEOTIDE SEQUENCE [LARGE SCALE GENOMIC DNA]</scope>
    <source>
        <strain evidence="9 10">DSM 16525</strain>
    </source>
</reference>
<keyword evidence="10" id="KW-1185">Reference proteome</keyword>
<dbReference type="SUPFAM" id="SSF58104">
    <property type="entry name" value="Methyl-accepting chemotaxis protein (MCP) signaling domain"/>
    <property type="match status" value="1"/>
</dbReference>
<dbReference type="CDD" id="cd06225">
    <property type="entry name" value="HAMP"/>
    <property type="match status" value="1"/>
</dbReference>
<dbReference type="GO" id="GO:0007165">
    <property type="term" value="P:signal transduction"/>
    <property type="evidence" value="ECO:0007669"/>
    <property type="project" value="UniProtKB-KW"/>
</dbReference>
<comment type="caution">
    <text evidence="8">The sequence shown here is derived from an EMBL/GenBank/DDBJ whole genome shotgun (WGS) entry which is preliminary data.</text>
</comment>
<keyword evidence="5" id="KW-0812">Transmembrane</keyword>
<dbReference type="EMBL" id="BJXR01000002">
    <property type="protein sequence ID" value="GEN05048.1"/>
    <property type="molecule type" value="Genomic_DNA"/>
</dbReference>
<evidence type="ECO:0000313" key="10">
    <source>
        <dbReference type="Proteomes" id="UP000183760"/>
    </source>
</evidence>
<evidence type="ECO:0000259" key="7">
    <source>
        <dbReference type="PROSITE" id="PS50885"/>
    </source>
</evidence>
<accession>A0A511SV59</accession>
<feature type="domain" description="HAMP" evidence="7">
    <location>
        <begin position="279"/>
        <end position="332"/>
    </location>
</feature>
<comment type="similarity">
    <text evidence="2">Belongs to the methyl-accepting chemotaxis (MCP) protein family.</text>
</comment>
<dbReference type="Proteomes" id="UP000183760">
    <property type="component" value="Unassembled WGS sequence"/>
</dbReference>
<dbReference type="PANTHER" id="PTHR32089">
    <property type="entry name" value="METHYL-ACCEPTING CHEMOTAXIS PROTEIN MCPB"/>
    <property type="match status" value="1"/>
</dbReference>
<reference evidence="8 11" key="2">
    <citation type="submission" date="2019-07" db="EMBL/GenBank/DDBJ databases">
        <title>Whole genome shotgun sequence of Myxococcus fulvus NBRC 100333.</title>
        <authorList>
            <person name="Hosoyama A."/>
            <person name="Uohara A."/>
            <person name="Ohji S."/>
            <person name="Ichikawa N."/>
        </authorList>
    </citation>
    <scope>NUCLEOTIDE SEQUENCE [LARGE SCALE GENOMIC DNA]</scope>
    <source>
        <strain evidence="8 11">NBRC 100333</strain>
    </source>
</reference>
<evidence type="ECO:0000259" key="6">
    <source>
        <dbReference type="PROSITE" id="PS50111"/>
    </source>
</evidence>
<dbReference type="AlphaFoldDB" id="A0A511SV59"/>
<evidence type="ECO:0000313" key="11">
    <source>
        <dbReference type="Proteomes" id="UP000321514"/>
    </source>
</evidence>
<protein>
    <submittedName>
        <fullName evidence="9">Methyl-accepting chemotaxis protein</fullName>
    </submittedName>
</protein>
<dbReference type="Gene3D" id="1.10.287.950">
    <property type="entry name" value="Methyl-accepting chemotaxis protein"/>
    <property type="match status" value="1"/>
</dbReference>
<dbReference type="EMBL" id="FOIB01000001">
    <property type="protein sequence ID" value="SET19704.1"/>
    <property type="molecule type" value="Genomic_DNA"/>
</dbReference>
<feature type="domain" description="Methyl-accepting transducer" evidence="6">
    <location>
        <begin position="337"/>
        <end position="573"/>
    </location>
</feature>
<evidence type="ECO:0000313" key="8">
    <source>
        <dbReference type="EMBL" id="GEN05048.1"/>
    </source>
</evidence>
<feature type="transmembrane region" description="Helical" evidence="5">
    <location>
        <begin position="255"/>
        <end position="278"/>
    </location>
</feature>
<dbReference type="PROSITE" id="PS50111">
    <property type="entry name" value="CHEMOTAXIS_TRANSDUC_2"/>
    <property type="match status" value="1"/>
</dbReference>
<sequence>MTHSLAARLTAAITLVILVLTALCVTFTGVVLRSRMDTELAHSLTQDESAWSRLVAQEGRTLRVLLRSAAANARLRELLSGPTLDAAALQAFAKEQQALVSVELLLITRPEGELVAGSYAGALPALAGMVKSGTPGVLFVGETPYWAVSRPVEVDGRGVGHLVLGSRFDDAPLKDLRNQRGVELVLHAGTRLVARSVDTVSPEALLAAVDAAAEGEGRVEVEDVSFRVARQPVGAGLELVLARDESTEASRFTTAVVLIVGLGLFTALAAGGIIFLLVRRMTGPLRELTAAAARVVAEGDFRGTLEVHSRDEIGQLASSFAEMMVQLRSLLMALKGSAEQLESAASQLTESATVQNEAVSQQAVALHETQLAAQQLQESSRAAAKRVETIQREAEKASGFGQAGEAAVSGSVGGLTHIRSHVEQIGRTISELHQRTRLVGDITRTVKDLADQSNVLALNASIEAARSGDQGRAFSVVARNMRSLADQSAGATTRVQGILGDIGRAISDAVRISEGGAREVEGGLEQVRAAGESLRSLAGIIQSNGQTVKSISDAVRQQDAGIAELFAALSSMADVADQIVDRMAESEQAAIQLSAASGELSAIVGRYQI</sequence>
<gene>
    <name evidence="8" type="ORF">MFU01_00850</name>
    <name evidence="9" type="ORF">SAMN05443572_1011408</name>
</gene>
<dbReference type="Pfam" id="PF00015">
    <property type="entry name" value="MCPsignal"/>
    <property type="match status" value="1"/>
</dbReference>